<feature type="domain" description="F5/8 type C" evidence="4">
    <location>
        <begin position="178"/>
        <end position="296"/>
    </location>
</feature>
<feature type="region of interest" description="Disordered" evidence="2">
    <location>
        <begin position="594"/>
        <end position="616"/>
    </location>
</feature>
<comment type="caution">
    <text evidence="5">The sequence shown here is derived from an EMBL/GenBank/DDBJ whole genome shotgun (WGS) entry which is preliminary data.</text>
</comment>
<feature type="signal peptide" evidence="3">
    <location>
        <begin position="1"/>
        <end position="19"/>
    </location>
</feature>
<keyword evidence="1 5" id="KW-0378">Hydrolase</keyword>
<dbReference type="PANTHER" id="PTHR43536:SF1">
    <property type="entry name" value="MANNOSYLGLYCOPROTEIN ENDO-BETA-MANNOSIDASE"/>
    <property type="match status" value="1"/>
</dbReference>
<sequence>MTLYFIILAFVLFYGELNAKFDEKLVNLALRRRVLHSSSINENQTGHLVTSGINRRLGQGNELAQALYDPLSGDCGPEKALSRAPRSWKLLGKLGNGEFVELDSQTNFAFSRKGSTQTTFNVSIHQPFSTFRLEIIKNNGDLSGENGGCFEIACLDLFDDIGQSIFTPLITNFINVDNNYWQSGNTDSSPSLNIDLGQISHINEIRIHWDAQYKAGNLIIDITNESAPEIDEKWINIFKSQNIDENMNNEEVDITSFERIQKTSVASGRFVRFRMEKDQSKQQQNIKIYQIEIFGLALNSNKECIDKNKEECKMKNAHNINEYDDGQVPFTPPALLGGRLLSQGRIQDLSSHKNQATQQQSCQWRLQRSSEVDVSGCQISKVNYDDSNWIQATVPGTVLVSFLNQGAIVNPNYGDWQLQISDWYFTEDFWYRGTFVIYDDEPNKNEKEEKFILKKKKRIFLNLDGINWKAQVYINGQPLNPIIEGAFIRAMYDITDIARVSHRNSNSDIGDNNNKKRIQNNYKPRINCIAIRIYKNKNPGTVAYIQLLSSQLTFDIQQPDTSTSELLYKRHQHDYCCVAQFLCDERSYILPYDSNRPPSNAGGVNGTYPSSSSFIL</sequence>
<evidence type="ECO:0000256" key="1">
    <source>
        <dbReference type="ARBA" id="ARBA00022801"/>
    </source>
</evidence>
<dbReference type="InterPro" id="IPR008979">
    <property type="entry name" value="Galactose-bd-like_sf"/>
</dbReference>
<proteinExistence type="predicted"/>
<protein>
    <submittedName>
        <fullName evidence="5">Putative glycoside hydrolase, family 2, sugar binding domain protein</fullName>
    </submittedName>
</protein>
<evidence type="ECO:0000256" key="3">
    <source>
        <dbReference type="SAM" id="SignalP"/>
    </source>
</evidence>
<evidence type="ECO:0000256" key="2">
    <source>
        <dbReference type="SAM" id="MobiDB-lite"/>
    </source>
</evidence>
<dbReference type="InterPro" id="IPR054593">
    <property type="entry name" value="Beta-mannosidase-like_N2"/>
</dbReference>
<dbReference type="GO" id="GO:0004553">
    <property type="term" value="F:hydrolase activity, hydrolyzing O-glycosyl compounds"/>
    <property type="evidence" value="ECO:0007669"/>
    <property type="project" value="InterPro"/>
</dbReference>
<dbReference type="EMBL" id="SNRW01003688">
    <property type="protein sequence ID" value="KAA6389177.1"/>
    <property type="molecule type" value="Genomic_DNA"/>
</dbReference>
<keyword evidence="3" id="KW-0732">Signal</keyword>
<dbReference type="InterPro" id="IPR043534">
    <property type="entry name" value="EBDG/EBM"/>
</dbReference>
<dbReference type="SUPFAM" id="SSF49785">
    <property type="entry name" value="Galactose-binding domain-like"/>
    <property type="match status" value="2"/>
</dbReference>
<evidence type="ECO:0000259" key="4">
    <source>
        <dbReference type="PROSITE" id="PS50022"/>
    </source>
</evidence>
<dbReference type="OrthoDB" id="408532at2759"/>
<dbReference type="PROSITE" id="PS50022">
    <property type="entry name" value="FA58C_3"/>
    <property type="match status" value="1"/>
</dbReference>
<evidence type="ECO:0000313" key="6">
    <source>
        <dbReference type="Proteomes" id="UP000324800"/>
    </source>
</evidence>
<reference evidence="5 6" key="1">
    <citation type="submission" date="2019-03" db="EMBL/GenBank/DDBJ databases">
        <title>Single cell metagenomics reveals metabolic interactions within the superorganism composed of flagellate Streblomastix strix and complex community of Bacteroidetes bacteria on its surface.</title>
        <authorList>
            <person name="Treitli S.C."/>
            <person name="Kolisko M."/>
            <person name="Husnik F."/>
            <person name="Keeling P."/>
            <person name="Hampl V."/>
        </authorList>
    </citation>
    <scope>NUCLEOTIDE SEQUENCE [LARGE SCALE GENOMIC DNA]</scope>
    <source>
        <strain evidence="5">ST1C</strain>
    </source>
</reference>
<name>A0A5J4W2N8_9EUKA</name>
<gene>
    <name evidence="5" type="ORF">EZS28_015299</name>
</gene>
<dbReference type="Proteomes" id="UP000324800">
    <property type="component" value="Unassembled WGS sequence"/>
</dbReference>
<dbReference type="Gene3D" id="2.60.120.260">
    <property type="entry name" value="Galactose-binding domain-like"/>
    <property type="match status" value="2"/>
</dbReference>
<dbReference type="AlphaFoldDB" id="A0A5J4W2N8"/>
<accession>A0A5J4W2N8</accession>
<dbReference type="Pfam" id="PF22666">
    <property type="entry name" value="Glyco_hydro_2_N2"/>
    <property type="match status" value="1"/>
</dbReference>
<dbReference type="InterPro" id="IPR000421">
    <property type="entry name" value="FA58C"/>
</dbReference>
<dbReference type="PANTHER" id="PTHR43536">
    <property type="entry name" value="MANNOSYLGLYCOPROTEIN ENDO-BETA-MANNOSIDASE"/>
    <property type="match status" value="1"/>
</dbReference>
<organism evidence="5 6">
    <name type="scientific">Streblomastix strix</name>
    <dbReference type="NCBI Taxonomy" id="222440"/>
    <lineage>
        <taxon>Eukaryota</taxon>
        <taxon>Metamonada</taxon>
        <taxon>Preaxostyla</taxon>
        <taxon>Oxymonadida</taxon>
        <taxon>Streblomastigidae</taxon>
        <taxon>Streblomastix</taxon>
    </lineage>
</organism>
<feature type="chain" id="PRO_5023831042" evidence="3">
    <location>
        <begin position="20"/>
        <end position="616"/>
    </location>
</feature>
<evidence type="ECO:0000313" key="5">
    <source>
        <dbReference type="EMBL" id="KAA6389177.1"/>
    </source>
</evidence>
<feature type="compositionally biased region" description="Polar residues" evidence="2">
    <location>
        <begin position="607"/>
        <end position="616"/>
    </location>
</feature>